<evidence type="ECO:0000313" key="2">
    <source>
        <dbReference type="EMBL" id="MEO9249133.1"/>
    </source>
</evidence>
<proteinExistence type="predicted"/>
<evidence type="ECO:0000313" key="3">
    <source>
        <dbReference type="Proteomes" id="UP001484097"/>
    </source>
</evidence>
<dbReference type="RefSeq" id="WP_347921838.1">
    <property type="nucleotide sequence ID" value="NZ_JBDXMX010000009.1"/>
</dbReference>
<evidence type="ECO:0000256" key="1">
    <source>
        <dbReference type="SAM" id="MobiDB-lite"/>
    </source>
</evidence>
<dbReference type="Proteomes" id="UP001484097">
    <property type="component" value="Unassembled WGS sequence"/>
</dbReference>
<comment type="caution">
    <text evidence="2">The sequence shown here is derived from an EMBL/GenBank/DDBJ whole genome shotgun (WGS) entry which is preliminary data.</text>
</comment>
<organism evidence="2 3">
    <name type="scientific">Citricoccus nitrophenolicus</name>
    <dbReference type="NCBI Taxonomy" id="863575"/>
    <lineage>
        <taxon>Bacteria</taxon>
        <taxon>Bacillati</taxon>
        <taxon>Actinomycetota</taxon>
        <taxon>Actinomycetes</taxon>
        <taxon>Micrococcales</taxon>
        <taxon>Micrococcaceae</taxon>
        <taxon>Citricoccus</taxon>
    </lineage>
</organism>
<sequence>MLDTAIPQARNTRRFSGRRTLQNAAPAFLVNDSGIPAAATGPVYPEWAMVALAPWCRGAVGDHHLHQQSPRTPPLPFQALDGVGRRSTGA</sequence>
<reference evidence="2 3" key="1">
    <citation type="submission" date="2024-05" db="EMBL/GenBank/DDBJ databases">
        <authorList>
            <person name="Yi C."/>
        </authorList>
    </citation>
    <scope>NUCLEOTIDE SEQUENCE [LARGE SCALE GENOMIC DNA]</scope>
    <source>
        <strain evidence="2 3">XS13</strain>
    </source>
</reference>
<dbReference type="EMBL" id="JBDXMX010000009">
    <property type="protein sequence ID" value="MEO9249133.1"/>
    <property type="molecule type" value="Genomic_DNA"/>
</dbReference>
<feature type="region of interest" description="Disordered" evidence="1">
    <location>
        <begin position="62"/>
        <end position="90"/>
    </location>
</feature>
<gene>
    <name evidence="2" type="ORF">ABDK96_15725</name>
</gene>
<protein>
    <submittedName>
        <fullName evidence="2">Uncharacterized protein</fullName>
    </submittedName>
</protein>
<accession>A0ABV0ILS5</accession>
<name>A0ABV0ILS5_9MICC</name>
<keyword evidence="3" id="KW-1185">Reference proteome</keyword>